<keyword evidence="3" id="KW-1185">Reference proteome</keyword>
<dbReference type="Gene3D" id="3.30.505.50">
    <property type="entry name" value="Sigma 54 modulation/S30EA ribosomal protein, C-terminal domain"/>
    <property type="match status" value="2"/>
</dbReference>
<dbReference type="PANTHER" id="PTHR33231:SF1">
    <property type="entry name" value="30S RIBOSOMAL PROTEIN"/>
    <property type="match status" value="1"/>
</dbReference>
<dbReference type="InterPro" id="IPR038416">
    <property type="entry name" value="Ribosom_S30AE_C_sf"/>
</dbReference>
<reference evidence="2 3" key="1">
    <citation type="journal article" date="2019" name="Emerg. Microbes Infect.">
        <title>Comprehensive subspecies identification of 175 nontuberculous mycobacteria species based on 7547 genomic profiles.</title>
        <authorList>
            <person name="Matsumoto Y."/>
            <person name="Kinjo T."/>
            <person name="Motooka D."/>
            <person name="Nabeya D."/>
            <person name="Jung N."/>
            <person name="Uechi K."/>
            <person name="Horii T."/>
            <person name="Iida T."/>
            <person name="Fujita J."/>
            <person name="Nakamura S."/>
        </authorList>
    </citation>
    <scope>NUCLEOTIDE SEQUENCE [LARGE SCALE GENOMIC DNA]</scope>
    <source>
        <strain evidence="2 3">JCM 15657</strain>
    </source>
</reference>
<dbReference type="EMBL" id="AP022581">
    <property type="protein sequence ID" value="BBX98889.1"/>
    <property type="molecule type" value="Genomic_DNA"/>
</dbReference>
<dbReference type="GO" id="GO:0045900">
    <property type="term" value="P:negative regulation of translational elongation"/>
    <property type="evidence" value="ECO:0007669"/>
    <property type="project" value="TreeGrafter"/>
</dbReference>
<dbReference type="GO" id="GO:0043024">
    <property type="term" value="F:ribosomal small subunit binding"/>
    <property type="evidence" value="ECO:0007669"/>
    <property type="project" value="TreeGrafter"/>
</dbReference>
<dbReference type="AlphaFoldDB" id="A0A7I7NRB9"/>
<dbReference type="InterPro" id="IPR032528">
    <property type="entry name" value="Ribosom_S30AE_C"/>
</dbReference>
<dbReference type="Proteomes" id="UP000466396">
    <property type="component" value="Chromosome"/>
</dbReference>
<evidence type="ECO:0000313" key="2">
    <source>
        <dbReference type="EMBL" id="BBX98889.1"/>
    </source>
</evidence>
<evidence type="ECO:0000313" key="3">
    <source>
        <dbReference type="Proteomes" id="UP000466396"/>
    </source>
</evidence>
<organism evidence="2 3">
    <name type="scientific">Mycobacterium lacus</name>
    <dbReference type="NCBI Taxonomy" id="169765"/>
    <lineage>
        <taxon>Bacteria</taxon>
        <taxon>Bacillati</taxon>
        <taxon>Actinomycetota</taxon>
        <taxon>Actinomycetes</taxon>
        <taxon>Mycobacteriales</taxon>
        <taxon>Mycobacteriaceae</taxon>
        <taxon>Mycobacterium</taxon>
    </lineage>
</organism>
<dbReference type="GO" id="GO:0022627">
    <property type="term" value="C:cytosolic small ribosomal subunit"/>
    <property type="evidence" value="ECO:0007669"/>
    <property type="project" value="TreeGrafter"/>
</dbReference>
<feature type="domain" description="Sigma 54 modulation/S30EA ribosomal protein C-terminal" evidence="1">
    <location>
        <begin position="145"/>
        <end position="192"/>
    </location>
</feature>
<accession>A0A7I7NRB9</accession>
<dbReference type="PANTHER" id="PTHR33231">
    <property type="entry name" value="30S RIBOSOMAL PROTEIN"/>
    <property type="match status" value="1"/>
</dbReference>
<dbReference type="InterPro" id="IPR050574">
    <property type="entry name" value="HPF/YfiA_ribosome-assoc"/>
</dbReference>
<dbReference type="KEGG" id="mlj:MLAC_41830"/>
<gene>
    <name evidence="2" type="ORF">MLAC_41830</name>
</gene>
<dbReference type="RefSeq" id="WP_269151260.1">
    <property type="nucleotide sequence ID" value="NZ_AP022581.1"/>
</dbReference>
<dbReference type="Pfam" id="PF16321">
    <property type="entry name" value="Ribosom_S30AE_C"/>
    <property type="match status" value="1"/>
</dbReference>
<protein>
    <recommendedName>
        <fullName evidence="1">Sigma 54 modulation/S30EA ribosomal protein C-terminal domain-containing protein</fullName>
    </recommendedName>
</protein>
<name>A0A7I7NRB9_9MYCO</name>
<sequence length="284" mass="30515">MGSALIRELTKVERTWDRVVVCEPAPSSLREFPDVVVLPGRGVSGSRAQQLACAVGRVLAHRGITGGARVRLTVTSLADGALLVQVNLRVGDTPTRMQAMTAGPDDLSPALLRLDRQIARASAPWRPRPWPDEIRQMATAPVDAPVARRKPVVLRRVTPLEAVAAMDAMDYDVHLFTDAETGEDAVVYRGGPSGLRLARQRRVYPPGWSWSPAAVAPRVPLIVNCRPTPVLAEADAVARVCEHGLPFLFFTDLVTGRGHLLYRRHDGNLGLITPVGGGSAGGAT</sequence>
<proteinExistence type="predicted"/>
<evidence type="ECO:0000259" key="1">
    <source>
        <dbReference type="Pfam" id="PF16321"/>
    </source>
</evidence>